<sequence>MYFKLTSCVKDLLFKGLNIEGPAAFVTFILEGFKALMLYWTSRLKQHPLTYGKTDNHVQDRSPLFASLTIPSSIEQIKHRRIKYHCYSFLTHVLNVIVGYFLMLAVMSYNLWILLAVIL</sequence>
<comment type="similarity">
    <text evidence="4">Belongs to the copper transporter (Ctr) (TC 1.A.56) family. SLC31A subfamily.</text>
</comment>
<keyword evidence="4" id="KW-0186">Copper</keyword>
<keyword evidence="6" id="KW-1185">Reference proteome</keyword>
<protein>
    <recommendedName>
        <fullName evidence="4">Copper transport protein</fullName>
    </recommendedName>
</protein>
<feature type="transmembrane region" description="Helical" evidence="4">
    <location>
        <begin position="97"/>
        <end position="118"/>
    </location>
</feature>
<dbReference type="Proteomes" id="UP001217089">
    <property type="component" value="Unassembled WGS sequence"/>
</dbReference>
<keyword evidence="2 4" id="KW-1133">Transmembrane helix</keyword>
<proteinExistence type="inferred from homology"/>
<dbReference type="Pfam" id="PF04145">
    <property type="entry name" value="Ctr"/>
    <property type="match status" value="1"/>
</dbReference>
<evidence type="ECO:0000256" key="4">
    <source>
        <dbReference type="RuleBase" id="RU367022"/>
    </source>
</evidence>
<dbReference type="PANTHER" id="PTHR12483">
    <property type="entry name" value="SOLUTE CARRIER FAMILY 31 COPPER TRANSPORTERS"/>
    <property type="match status" value="1"/>
</dbReference>
<keyword evidence="1 4" id="KW-0812">Transmembrane</keyword>
<accession>A0ABQ9EA48</accession>
<keyword evidence="4" id="KW-0813">Transport</keyword>
<evidence type="ECO:0000313" key="6">
    <source>
        <dbReference type="Proteomes" id="UP001217089"/>
    </source>
</evidence>
<evidence type="ECO:0000256" key="2">
    <source>
        <dbReference type="ARBA" id="ARBA00022989"/>
    </source>
</evidence>
<evidence type="ECO:0000256" key="1">
    <source>
        <dbReference type="ARBA" id="ARBA00022692"/>
    </source>
</evidence>
<evidence type="ECO:0000256" key="3">
    <source>
        <dbReference type="ARBA" id="ARBA00023136"/>
    </source>
</evidence>
<keyword evidence="3 4" id="KW-0472">Membrane</keyword>
<comment type="caution">
    <text evidence="5">The sequence shown here is derived from an EMBL/GenBank/DDBJ whole genome shotgun (WGS) entry which is preliminary data.</text>
</comment>
<gene>
    <name evidence="5" type="ORF">KUTeg_021682</name>
</gene>
<reference evidence="5 6" key="1">
    <citation type="submission" date="2022-12" db="EMBL/GenBank/DDBJ databases">
        <title>Chromosome-level genome of Tegillarca granosa.</title>
        <authorList>
            <person name="Kim J."/>
        </authorList>
    </citation>
    <scope>NUCLEOTIDE SEQUENCE [LARGE SCALE GENOMIC DNA]</scope>
    <source>
        <strain evidence="5">Teg-2019</strain>
        <tissue evidence="5">Adductor muscle</tissue>
    </source>
</reference>
<dbReference type="PANTHER" id="PTHR12483:SF115">
    <property type="entry name" value="COPPER TRANSPORT PROTEIN"/>
    <property type="match status" value="1"/>
</dbReference>
<comment type="subcellular location">
    <subcellularLocation>
        <location evidence="4">Membrane</location>
        <topology evidence="4">Multi-pass membrane protein</topology>
    </subcellularLocation>
</comment>
<evidence type="ECO:0000313" key="5">
    <source>
        <dbReference type="EMBL" id="KAJ8300163.1"/>
    </source>
</evidence>
<keyword evidence="4" id="KW-0406">Ion transport</keyword>
<dbReference type="InterPro" id="IPR007274">
    <property type="entry name" value="Cop_transporter"/>
</dbReference>
<name>A0ABQ9EA48_TEGGR</name>
<keyword evidence="4" id="KW-0187">Copper transport</keyword>
<organism evidence="5 6">
    <name type="scientific">Tegillarca granosa</name>
    <name type="common">Malaysian cockle</name>
    <name type="synonym">Anadara granosa</name>
    <dbReference type="NCBI Taxonomy" id="220873"/>
    <lineage>
        <taxon>Eukaryota</taxon>
        <taxon>Metazoa</taxon>
        <taxon>Spiralia</taxon>
        <taxon>Lophotrochozoa</taxon>
        <taxon>Mollusca</taxon>
        <taxon>Bivalvia</taxon>
        <taxon>Autobranchia</taxon>
        <taxon>Pteriomorphia</taxon>
        <taxon>Arcoida</taxon>
        <taxon>Arcoidea</taxon>
        <taxon>Arcidae</taxon>
        <taxon>Tegillarca</taxon>
    </lineage>
</organism>
<dbReference type="EMBL" id="JARBDR010000919">
    <property type="protein sequence ID" value="KAJ8300163.1"/>
    <property type="molecule type" value="Genomic_DNA"/>
</dbReference>
<feature type="non-terminal residue" evidence="5">
    <location>
        <position position="119"/>
    </location>
</feature>